<dbReference type="AlphaFoldDB" id="A0A8H4UVU1"/>
<organism evidence="2 3">
    <name type="scientific">Fusarium zealandicum</name>
    <dbReference type="NCBI Taxonomy" id="1053134"/>
    <lineage>
        <taxon>Eukaryota</taxon>
        <taxon>Fungi</taxon>
        <taxon>Dikarya</taxon>
        <taxon>Ascomycota</taxon>
        <taxon>Pezizomycotina</taxon>
        <taxon>Sordariomycetes</taxon>
        <taxon>Hypocreomycetidae</taxon>
        <taxon>Hypocreales</taxon>
        <taxon>Nectriaceae</taxon>
        <taxon>Fusarium</taxon>
        <taxon>Fusarium staphyleae species complex</taxon>
    </lineage>
</organism>
<feature type="compositionally biased region" description="Polar residues" evidence="1">
    <location>
        <begin position="205"/>
        <end position="214"/>
    </location>
</feature>
<evidence type="ECO:0000256" key="1">
    <source>
        <dbReference type="SAM" id="MobiDB-lite"/>
    </source>
</evidence>
<reference evidence="2" key="1">
    <citation type="journal article" date="2020" name="BMC Genomics">
        <title>Correction to: Identification and distribution of gene clusters required for synthesis of sphingolipid metabolism inhibitors in diverse species of the filamentous fungus Fusarium.</title>
        <authorList>
            <person name="Kim H.S."/>
            <person name="Lohmar J.M."/>
            <person name="Busman M."/>
            <person name="Brown D.W."/>
            <person name="Naumann T.A."/>
            <person name="Divon H.H."/>
            <person name="Lysoe E."/>
            <person name="Uhlig S."/>
            <person name="Proctor R.H."/>
        </authorList>
    </citation>
    <scope>NUCLEOTIDE SEQUENCE</scope>
    <source>
        <strain evidence="2">NRRL 22465</strain>
    </source>
</reference>
<feature type="region of interest" description="Disordered" evidence="1">
    <location>
        <begin position="1"/>
        <end position="62"/>
    </location>
</feature>
<dbReference type="OrthoDB" id="5296889at2759"/>
<feature type="region of interest" description="Disordered" evidence="1">
    <location>
        <begin position="199"/>
        <end position="231"/>
    </location>
</feature>
<comment type="caution">
    <text evidence="2">The sequence shown here is derived from an EMBL/GenBank/DDBJ whole genome shotgun (WGS) entry which is preliminary data.</text>
</comment>
<sequence>MPPQPSVTKRPEPSSSARRKRDTKDDWEAQDAGQANDTPSHRPKKAARTASSAKPKTTTAASVNKDAKKLYTDTLKAVDKRVTDLDKKVKVMNGSSKAITTATYPNSVRKHIPAVKRLITMDKTVAFNLLLSMADASHTDLDATCKMCGVEYDDSTEVFEQLDDLLVSSIEAQENPTYPSVELPEVPKRWTRRNADVGEFKTGRPNKQQRNQVYVQKPSWEKTRRQAKRERREETEDWVKVALSDLVEERDYLDTFGVTGYLPRSITNLEYISYNLLLVEL</sequence>
<keyword evidence="3" id="KW-1185">Reference proteome</keyword>
<evidence type="ECO:0000313" key="3">
    <source>
        <dbReference type="Proteomes" id="UP000635477"/>
    </source>
</evidence>
<accession>A0A8H4UVU1</accession>
<feature type="compositionally biased region" description="Low complexity" evidence="1">
    <location>
        <begin position="48"/>
        <end position="61"/>
    </location>
</feature>
<dbReference type="EMBL" id="JABEYC010000013">
    <property type="protein sequence ID" value="KAF4984593.1"/>
    <property type="molecule type" value="Genomic_DNA"/>
</dbReference>
<evidence type="ECO:0000313" key="2">
    <source>
        <dbReference type="EMBL" id="KAF4984593.1"/>
    </source>
</evidence>
<reference evidence="2" key="2">
    <citation type="submission" date="2020-05" db="EMBL/GenBank/DDBJ databases">
        <authorList>
            <person name="Kim H.-S."/>
            <person name="Proctor R.H."/>
            <person name="Brown D.W."/>
        </authorList>
    </citation>
    <scope>NUCLEOTIDE SEQUENCE</scope>
    <source>
        <strain evidence="2">NRRL 22465</strain>
    </source>
</reference>
<feature type="compositionally biased region" description="Basic and acidic residues" evidence="1">
    <location>
        <begin position="219"/>
        <end position="231"/>
    </location>
</feature>
<proteinExistence type="predicted"/>
<gene>
    <name evidence="2" type="ORF">FZEAL_270</name>
</gene>
<protein>
    <submittedName>
        <fullName evidence="2">Uncharacterized protein</fullName>
    </submittedName>
</protein>
<dbReference type="Proteomes" id="UP000635477">
    <property type="component" value="Unassembled WGS sequence"/>
</dbReference>
<name>A0A8H4UVU1_9HYPO</name>